<gene>
    <name evidence="4" type="ORF">FQ775_10975</name>
</gene>
<evidence type="ECO:0000259" key="2">
    <source>
        <dbReference type="PROSITE" id="PS51707"/>
    </source>
</evidence>
<dbReference type="CDD" id="cd07756">
    <property type="entry name" value="CYTH-like_Pase_CHAD"/>
    <property type="match status" value="1"/>
</dbReference>
<dbReference type="EMBL" id="CP042301">
    <property type="protein sequence ID" value="QDZ00860.1"/>
    <property type="molecule type" value="Genomic_DNA"/>
</dbReference>
<dbReference type="Gene3D" id="1.40.20.10">
    <property type="entry name" value="CHAD domain"/>
    <property type="match status" value="1"/>
</dbReference>
<organism evidence="4 5">
    <name type="scientific">Nitratireductor mangrovi</name>
    <dbReference type="NCBI Taxonomy" id="2599600"/>
    <lineage>
        <taxon>Bacteria</taxon>
        <taxon>Pseudomonadati</taxon>
        <taxon>Pseudomonadota</taxon>
        <taxon>Alphaproteobacteria</taxon>
        <taxon>Hyphomicrobiales</taxon>
        <taxon>Phyllobacteriaceae</taxon>
        <taxon>Nitratireductor</taxon>
    </lineage>
</organism>
<feature type="domain" description="CHAD" evidence="3">
    <location>
        <begin position="235"/>
        <end position="525"/>
    </location>
</feature>
<dbReference type="OrthoDB" id="9777271at2"/>
<dbReference type="PROSITE" id="PS51708">
    <property type="entry name" value="CHAD"/>
    <property type="match status" value="1"/>
</dbReference>
<evidence type="ECO:0000313" key="4">
    <source>
        <dbReference type="EMBL" id="QDZ00860.1"/>
    </source>
</evidence>
<protein>
    <submittedName>
        <fullName evidence="4">CHAD domain-containing protein</fullName>
    </submittedName>
</protein>
<proteinExistence type="predicted"/>
<dbReference type="InterPro" id="IPR023577">
    <property type="entry name" value="CYTH_domain"/>
</dbReference>
<dbReference type="SUPFAM" id="SSF55154">
    <property type="entry name" value="CYTH-like phosphatases"/>
    <property type="match status" value="1"/>
</dbReference>
<name>A0A5B8KZJ1_9HYPH</name>
<dbReference type="PROSITE" id="PS51707">
    <property type="entry name" value="CYTH"/>
    <property type="match status" value="1"/>
</dbReference>
<evidence type="ECO:0000256" key="1">
    <source>
        <dbReference type="SAM" id="MobiDB-lite"/>
    </source>
</evidence>
<dbReference type="GO" id="GO:0046872">
    <property type="term" value="F:metal ion binding"/>
    <property type="evidence" value="ECO:0007669"/>
    <property type="project" value="TreeGrafter"/>
</dbReference>
<dbReference type="GO" id="GO:0050355">
    <property type="term" value="F:inorganic triphosphate phosphatase activity"/>
    <property type="evidence" value="ECO:0007669"/>
    <property type="project" value="InterPro"/>
</dbReference>
<dbReference type="AlphaFoldDB" id="A0A5B8KZJ1"/>
<keyword evidence="5" id="KW-1185">Reference proteome</keyword>
<dbReference type="InterPro" id="IPR038186">
    <property type="entry name" value="CHAD_dom_sf"/>
</dbReference>
<dbReference type="InterPro" id="IPR039013">
    <property type="entry name" value="YgiF"/>
</dbReference>
<sequence>MTLHLEHTASAKASGGNGASTETELKLIVPADRLAALSSSDVIERHARNRGTVRQLNAVYYDTPDRALWRAGFVLRVRKKGSRYTMTVKSTGPVDNDLLGRGEWEASVPGIEPAIAMLASQLPQDFPDVAQETLRPIFATEVRRRARMLDLPDASIELAVDEGRIVADDRTAPISELEFELESGEPTALYDLALDLIEHGPADVSLRSKAARGFDLALDRPPAYVKPGKSGVDRKASLDDALASILGASLRHLLENKPAAIDGRDPEGVHQVRVALRRLRAILKVMAKAIGAPEAAVFGRDARWLASQHGDARNWDVFLCETIYAVERSCPEGGDFNALRDAASRQREGGYAKARAALADPRAQRFQLMLARWIERRSWGFAAPEQALSTLKAPAGGFAATVLEAQHRKVLKRGKRFNRMSTEQRHELRLAVKKLRYLTDFLLPICATGKKAAAYAKSLSRLQDGLGRYNDMATTASLLQAVANDEAPRGLHAACGAIRGWQARDLAELETGLQALWDKFRDHKKPW</sequence>
<dbReference type="RefSeq" id="WP_146299505.1">
    <property type="nucleotide sequence ID" value="NZ_CP042301.2"/>
</dbReference>
<feature type="domain" description="CYTH" evidence="2">
    <location>
        <begin position="20"/>
        <end position="220"/>
    </location>
</feature>
<dbReference type="InterPro" id="IPR007899">
    <property type="entry name" value="CHAD_dom"/>
</dbReference>
<dbReference type="Pfam" id="PF01928">
    <property type="entry name" value="CYTH"/>
    <property type="match status" value="1"/>
</dbReference>
<accession>A0A5B8KZJ1</accession>
<dbReference type="PANTHER" id="PTHR39569:SF1">
    <property type="entry name" value="INORGANIC TRIPHOSPHATASE"/>
    <property type="match status" value="1"/>
</dbReference>
<dbReference type="Proteomes" id="UP000321389">
    <property type="component" value="Chromosome"/>
</dbReference>
<dbReference type="Gene3D" id="2.40.320.10">
    <property type="entry name" value="Hypothetical Protein Pfu-838710-001"/>
    <property type="match status" value="1"/>
</dbReference>
<evidence type="ECO:0000259" key="3">
    <source>
        <dbReference type="PROSITE" id="PS51708"/>
    </source>
</evidence>
<dbReference type="SMART" id="SM01118">
    <property type="entry name" value="CYTH"/>
    <property type="match status" value="1"/>
</dbReference>
<evidence type="ECO:0000313" key="5">
    <source>
        <dbReference type="Proteomes" id="UP000321389"/>
    </source>
</evidence>
<dbReference type="SMART" id="SM00880">
    <property type="entry name" value="CHAD"/>
    <property type="match status" value="1"/>
</dbReference>
<dbReference type="PANTHER" id="PTHR39569">
    <property type="entry name" value="INORGANIC TRIPHOSPHATASE"/>
    <property type="match status" value="1"/>
</dbReference>
<dbReference type="InterPro" id="IPR033469">
    <property type="entry name" value="CYTH-like_dom_sf"/>
</dbReference>
<reference evidence="4" key="1">
    <citation type="submission" date="2020-04" db="EMBL/GenBank/DDBJ databases">
        <title>Nitratireductor sp. nov. isolated from mangrove soil.</title>
        <authorList>
            <person name="Ye Y."/>
        </authorList>
    </citation>
    <scope>NUCLEOTIDE SEQUENCE</scope>
    <source>
        <strain evidence="4">SY7</strain>
    </source>
</reference>
<dbReference type="KEGG" id="niy:FQ775_10975"/>
<feature type="region of interest" description="Disordered" evidence="1">
    <location>
        <begin position="1"/>
        <end position="21"/>
    </location>
</feature>
<dbReference type="Pfam" id="PF05235">
    <property type="entry name" value="CHAD"/>
    <property type="match status" value="1"/>
</dbReference>